<dbReference type="EMBL" id="SLUO01000004">
    <property type="protein sequence ID" value="TCL59329.1"/>
    <property type="molecule type" value="Genomic_DNA"/>
</dbReference>
<dbReference type="InterPro" id="IPR024194">
    <property type="entry name" value="Ac/AlaTfrase_AlgI/DltB"/>
</dbReference>
<evidence type="ECO:0000256" key="8">
    <source>
        <dbReference type="SAM" id="Phobius"/>
    </source>
</evidence>
<name>A0A4R1R1W2_9FIRM</name>
<evidence type="ECO:0000256" key="1">
    <source>
        <dbReference type="ARBA" id="ARBA00004651"/>
    </source>
</evidence>
<dbReference type="InterPro" id="IPR004299">
    <property type="entry name" value="MBOAT_fam"/>
</dbReference>
<accession>A0A4R1R1W2</accession>
<dbReference type="PIRSF" id="PIRSF016636">
    <property type="entry name" value="AlgI_DltB"/>
    <property type="match status" value="1"/>
</dbReference>
<evidence type="ECO:0000256" key="5">
    <source>
        <dbReference type="ARBA" id="ARBA00022989"/>
    </source>
</evidence>
<dbReference type="AlphaFoldDB" id="A0A4R1R1W2"/>
<comment type="subcellular location">
    <subcellularLocation>
        <location evidence="1">Cell membrane</location>
        <topology evidence="1">Multi-pass membrane protein</topology>
    </subcellularLocation>
</comment>
<dbReference type="STRING" id="1469948.GCA_000732725_03798"/>
<reference evidence="9 10" key="1">
    <citation type="submission" date="2019-03" db="EMBL/GenBank/DDBJ databases">
        <title>Genomic Encyclopedia of Type Strains, Phase IV (KMG-IV): sequencing the most valuable type-strain genomes for metagenomic binning, comparative biology and taxonomic classification.</title>
        <authorList>
            <person name="Goeker M."/>
        </authorList>
    </citation>
    <scope>NUCLEOTIDE SEQUENCE [LARGE SCALE GENOMIC DNA]</scope>
    <source>
        <strain evidence="9 10">DSM 100556</strain>
    </source>
</reference>
<sequence>MLFNSMAFAIFLPVVFLLYWICPSKYRYVFLLAVSYYFYMSLDVRYVFLLLFTTVISYLLARSFNISKSLRTKRIGLASGILSLTGVLLLYKYLDFFFEIINTAAQSFSIPIQTPTLKLMLPVGISFYTFQTLGYLIDVYKGKYPAEKHFGYYSLFVSFFPQLLSGPIGRGDKLLPQFKKIRLFDSSKAAYGLKLMAVGYFKKLVVANLLVSSVDSVFDNVNSYIGLVYIIVTIMFAIQIYCDFSGYTDIAVGTAMLFGIELTQNFKSPYFSHSIKEFWSRWHISLSTWFRDYLYIPMGGNRVGRFRHALNLMVTFLVSGLWHGAGLNFLVWGGLHGLYQIIQDLLFPGKKRGHTASRKGFFSFLSLALTFFLVCFAWVFFRAGNLADAWRMISLSLFQINDLNEYLKTAVICLDMTYTHMVYISIPVILLGIYDYASLKTDVISYISSKKIWVRYPIYILFLLVILLFSEKGVSTEFYYFQF</sequence>
<evidence type="ECO:0000256" key="3">
    <source>
        <dbReference type="ARBA" id="ARBA00022475"/>
    </source>
</evidence>
<feature type="transmembrane region" description="Helical" evidence="8">
    <location>
        <begin position="458"/>
        <end position="481"/>
    </location>
</feature>
<feature type="transmembrane region" description="Helical" evidence="8">
    <location>
        <begin position="189"/>
        <end position="211"/>
    </location>
</feature>
<evidence type="ECO:0000256" key="2">
    <source>
        <dbReference type="ARBA" id="ARBA00010323"/>
    </source>
</evidence>
<evidence type="ECO:0000313" key="9">
    <source>
        <dbReference type="EMBL" id="TCL59329.1"/>
    </source>
</evidence>
<comment type="caution">
    <text evidence="9">The sequence shown here is derived from an EMBL/GenBank/DDBJ whole genome shotgun (WGS) entry which is preliminary data.</text>
</comment>
<feature type="transmembrane region" description="Helical" evidence="8">
    <location>
        <begin position="360"/>
        <end position="381"/>
    </location>
</feature>
<proteinExistence type="inferred from homology"/>
<feature type="transmembrane region" description="Helical" evidence="8">
    <location>
        <begin position="150"/>
        <end position="169"/>
    </location>
</feature>
<keyword evidence="5 8" id="KW-1133">Transmembrane helix</keyword>
<dbReference type="GO" id="GO:0042121">
    <property type="term" value="P:alginic acid biosynthetic process"/>
    <property type="evidence" value="ECO:0007669"/>
    <property type="project" value="InterPro"/>
</dbReference>
<evidence type="ECO:0000256" key="7">
    <source>
        <dbReference type="PIRNR" id="PIRNR016636"/>
    </source>
</evidence>
<keyword evidence="3 7" id="KW-1003">Cell membrane</keyword>
<keyword evidence="7 9" id="KW-0808">Transferase</keyword>
<evidence type="ECO:0000313" key="10">
    <source>
        <dbReference type="Proteomes" id="UP000295718"/>
    </source>
</evidence>
<dbReference type="InterPro" id="IPR051085">
    <property type="entry name" value="MB_O-acyltransferase"/>
</dbReference>
<keyword evidence="7 9" id="KW-0012">Acyltransferase</keyword>
<keyword evidence="4 8" id="KW-0812">Transmembrane</keyword>
<dbReference type="Proteomes" id="UP000295718">
    <property type="component" value="Unassembled WGS sequence"/>
</dbReference>
<keyword evidence="6 7" id="KW-0472">Membrane</keyword>
<evidence type="ECO:0000256" key="6">
    <source>
        <dbReference type="ARBA" id="ARBA00023136"/>
    </source>
</evidence>
<protein>
    <submittedName>
        <fullName evidence="9">D-alanyl-lipoteichoic acid acyltransferase DltB (MBOAT superfamily)</fullName>
    </submittedName>
</protein>
<dbReference type="OrthoDB" id="9805788at2"/>
<feature type="transmembrane region" description="Helical" evidence="8">
    <location>
        <begin position="76"/>
        <end position="94"/>
    </location>
</feature>
<dbReference type="PANTHER" id="PTHR13285:SF18">
    <property type="entry name" value="PROTEIN-CYSTEINE N-PALMITOYLTRANSFERASE RASP"/>
    <property type="match status" value="1"/>
</dbReference>
<dbReference type="PIRSF" id="PIRSF500217">
    <property type="entry name" value="AlgI"/>
    <property type="match status" value="1"/>
</dbReference>
<feature type="transmembrane region" description="Helical" evidence="8">
    <location>
        <begin position="316"/>
        <end position="339"/>
    </location>
</feature>
<dbReference type="Pfam" id="PF03062">
    <property type="entry name" value="MBOAT"/>
    <property type="match status" value="1"/>
</dbReference>
<dbReference type="RefSeq" id="WP_031392412.1">
    <property type="nucleotide sequence ID" value="NZ_JPNB01000002.1"/>
</dbReference>
<feature type="transmembrane region" description="Helical" evidence="8">
    <location>
        <begin position="46"/>
        <end position="64"/>
    </location>
</feature>
<dbReference type="GO" id="GO:0016746">
    <property type="term" value="F:acyltransferase activity"/>
    <property type="evidence" value="ECO:0007669"/>
    <property type="project" value="UniProtKB-KW"/>
</dbReference>
<feature type="transmembrane region" description="Helical" evidence="8">
    <location>
        <begin position="223"/>
        <end position="241"/>
    </location>
</feature>
<keyword evidence="10" id="KW-1185">Reference proteome</keyword>
<gene>
    <name evidence="9" type="ORF">EDD76_10465</name>
</gene>
<comment type="similarity">
    <text evidence="2 7">Belongs to the membrane-bound acyltransferase family.</text>
</comment>
<organism evidence="9 10">
    <name type="scientific">Kineothrix alysoides</name>
    <dbReference type="NCBI Taxonomy" id="1469948"/>
    <lineage>
        <taxon>Bacteria</taxon>
        <taxon>Bacillati</taxon>
        <taxon>Bacillota</taxon>
        <taxon>Clostridia</taxon>
        <taxon>Lachnospirales</taxon>
        <taxon>Lachnospiraceae</taxon>
        <taxon>Kineothrix</taxon>
    </lineage>
</organism>
<evidence type="ECO:0000256" key="4">
    <source>
        <dbReference type="ARBA" id="ARBA00022692"/>
    </source>
</evidence>
<dbReference type="InterPro" id="IPR028362">
    <property type="entry name" value="AlgI"/>
</dbReference>
<feature type="transmembrane region" description="Helical" evidence="8">
    <location>
        <begin position="418"/>
        <end position="437"/>
    </location>
</feature>
<dbReference type="PANTHER" id="PTHR13285">
    <property type="entry name" value="ACYLTRANSFERASE"/>
    <property type="match status" value="1"/>
</dbReference>
<feature type="transmembrane region" description="Helical" evidence="8">
    <location>
        <begin position="119"/>
        <end position="138"/>
    </location>
</feature>
<dbReference type="GO" id="GO:0005886">
    <property type="term" value="C:plasma membrane"/>
    <property type="evidence" value="ECO:0007669"/>
    <property type="project" value="UniProtKB-SubCell"/>
</dbReference>
<feature type="transmembrane region" description="Helical" evidence="8">
    <location>
        <begin position="7"/>
        <end position="26"/>
    </location>
</feature>